<sequence length="223" mass="24346">MTCKRQGEARSDLHTLAGASRLDNIRVVFGAAVSKSVLPLDVVCGSGAEGSGDGVHCEVEGYISSADYSGKKTHMVLFINGRSVECKPLKRALETTYAAVLPKAAKPFIFLEMRLPGKHVDVNVHPTKQEVGFLHQEHLIEAIRAAVEDKLLTSNAKRTYAQALLPGASLVGEAPKELVSSYYRPEKLVRTDAKAQTLHAFLVDDATHKHTTAQPFAGRRRRF</sequence>
<dbReference type="PANTHER" id="PTHR10073">
    <property type="entry name" value="DNA MISMATCH REPAIR PROTEIN MLH, PMS, MUTL"/>
    <property type="match status" value="1"/>
</dbReference>
<gene>
    <name evidence="7" type="ORF">C2E20_2111</name>
</gene>
<dbReference type="InterPro" id="IPR013507">
    <property type="entry name" value="DNA_mismatch_S5_2-like"/>
</dbReference>
<evidence type="ECO:0000259" key="6">
    <source>
        <dbReference type="SMART" id="SM01340"/>
    </source>
</evidence>
<proteinExistence type="inferred from homology"/>
<keyword evidence="5" id="KW-0539">Nucleus</keyword>
<dbReference type="GO" id="GO:0032389">
    <property type="term" value="C:MutLalpha complex"/>
    <property type="evidence" value="ECO:0007669"/>
    <property type="project" value="TreeGrafter"/>
</dbReference>
<dbReference type="SUPFAM" id="SSF54211">
    <property type="entry name" value="Ribosomal protein S5 domain 2-like"/>
    <property type="match status" value="1"/>
</dbReference>
<dbReference type="OrthoDB" id="10254304at2759"/>
<comment type="caution">
    <text evidence="7">The sequence shown here is derived from an EMBL/GenBank/DDBJ whole genome shotgun (WGS) entry which is preliminary data.</text>
</comment>
<evidence type="ECO:0000313" key="7">
    <source>
        <dbReference type="EMBL" id="PSC74702.1"/>
    </source>
</evidence>
<dbReference type="EMBL" id="LHPF02000004">
    <property type="protein sequence ID" value="PSC74702.1"/>
    <property type="molecule type" value="Genomic_DNA"/>
</dbReference>
<dbReference type="GO" id="GO:0140664">
    <property type="term" value="F:ATP-dependent DNA damage sensor activity"/>
    <property type="evidence" value="ECO:0007669"/>
    <property type="project" value="InterPro"/>
</dbReference>
<dbReference type="GO" id="GO:0030983">
    <property type="term" value="F:mismatched DNA binding"/>
    <property type="evidence" value="ECO:0007669"/>
    <property type="project" value="InterPro"/>
</dbReference>
<name>A0A2P6VKS3_9CHLO</name>
<dbReference type="GO" id="GO:0006298">
    <property type="term" value="P:mismatch repair"/>
    <property type="evidence" value="ECO:0007669"/>
    <property type="project" value="InterPro"/>
</dbReference>
<dbReference type="Pfam" id="PF01119">
    <property type="entry name" value="DNA_mis_repair"/>
    <property type="match status" value="1"/>
</dbReference>
<evidence type="ECO:0000256" key="2">
    <source>
        <dbReference type="ARBA" id="ARBA00006082"/>
    </source>
</evidence>
<comment type="subcellular location">
    <subcellularLocation>
        <location evidence="1">Nucleus</location>
    </subcellularLocation>
</comment>
<dbReference type="GO" id="GO:0005524">
    <property type="term" value="F:ATP binding"/>
    <property type="evidence" value="ECO:0007669"/>
    <property type="project" value="InterPro"/>
</dbReference>
<keyword evidence="8" id="KW-1185">Reference proteome</keyword>
<evidence type="ECO:0000256" key="3">
    <source>
        <dbReference type="ARBA" id="ARBA00022763"/>
    </source>
</evidence>
<keyword evidence="4" id="KW-0234">DNA repair</keyword>
<dbReference type="Gene3D" id="3.30.230.10">
    <property type="match status" value="1"/>
</dbReference>
<dbReference type="SMART" id="SM01340">
    <property type="entry name" value="DNA_mis_repair"/>
    <property type="match status" value="1"/>
</dbReference>
<protein>
    <submittedName>
        <fullName evidence="7">DNA mismatch repair Mlh1</fullName>
    </submittedName>
</protein>
<evidence type="ECO:0000256" key="4">
    <source>
        <dbReference type="ARBA" id="ARBA00023204"/>
    </source>
</evidence>
<dbReference type="InterPro" id="IPR014721">
    <property type="entry name" value="Ribsml_uS5_D2-typ_fold_subgr"/>
</dbReference>
<dbReference type="GO" id="GO:0016887">
    <property type="term" value="F:ATP hydrolysis activity"/>
    <property type="evidence" value="ECO:0007669"/>
    <property type="project" value="InterPro"/>
</dbReference>
<evidence type="ECO:0000256" key="5">
    <source>
        <dbReference type="ARBA" id="ARBA00023242"/>
    </source>
</evidence>
<organism evidence="7 8">
    <name type="scientific">Micractinium conductrix</name>
    <dbReference type="NCBI Taxonomy" id="554055"/>
    <lineage>
        <taxon>Eukaryota</taxon>
        <taxon>Viridiplantae</taxon>
        <taxon>Chlorophyta</taxon>
        <taxon>core chlorophytes</taxon>
        <taxon>Trebouxiophyceae</taxon>
        <taxon>Chlorellales</taxon>
        <taxon>Chlorellaceae</taxon>
        <taxon>Chlorella clade</taxon>
        <taxon>Micractinium</taxon>
    </lineage>
</organism>
<dbReference type="Proteomes" id="UP000239649">
    <property type="component" value="Unassembled WGS sequence"/>
</dbReference>
<reference evidence="7 8" key="1">
    <citation type="journal article" date="2018" name="Plant J.">
        <title>Genome sequences of Chlorella sorokiniana UTEX 1602 and Micractinium conductrix SAG 241.80: implications to maltose excretion by a green alga.</title>
        <authorList>
            <person name="Arriola M.B."/>
            <person name="Velmurugan N."/>
            <person name="Zhang Y."/>
            <person name="Plunkett M.H."/>
            <person name="Hondzo H."/>
            <person name="Barney B.M."/>
        </authorList>
    </citation>
    <scope>NUCLEOTIDE SEQUENCE [LARGE SCALE GENOMIC DNA]</scope>
    <source>
        <strain evidence="7 8">SAG 241.80</strain>
    </source>
</reference>
<dbReference type="STRING" id="554055.A0A2P6VKS3"/>
<dbReference type="InterPro" id="IPR020568">
    <property type="entry name" value="Ribosomal_Su5_D2-typ_SF"/>
</dbReference>
<feature type="domain" description="DNA mismatch repair protein S5" evidence="6">
    <location>
        <begin position="25"/>
        <end position="152"/>
    </location>
</feature>
<keyword evidence="3" id="KW-0227">DNA damage</keyword>
<dbReference type="AlphaFoldDB" id="A0A2P6VKS3"/>
<evidence type="ECO:0000256" key="1">
    <source>
        <dbReference type="ARBA" id="ARBA00004123"/>
    </source>
</evidence>
<dbReference type="InterPro" id="IPR038973">
    <property type="entry name" value="MutL/Mlh/Pms-like"/>
</dbReference>
<evidence type="ECO:0000313" key="8">
    <source>
        <dbReference type="Proteomes" id="UP000239649"/>
    </source>
</evidence>
<comment type="similarity">
    <text evidence="2">Belongs to the DNA mismatch repair MutL/HexB family.</text>
</comment>
<dbReference type="FunFam" id="3.30.230.10:FF:000014">
    <property type="entry name" value="DNA mismatch repair protein Mlh1"/>
    <property type="match status" value="1"/>
</dbReference>
<accession>A0A2P6VKS3</accession>
<dbReference type="PANTHER" id="PTHR10073:SF12">
    <property type="entry name" value="DNA MISMATCH REPAIR PROTEIN MLH1"/>
    <property type="match status" value="1"/>
</dbReference>